<reference evidence="3" key="2">
    <citation type="journal article" date="2023" name="IMA Fungus">
        <title>Comparative genomic study of the Penicillium genus elucidates a diverse pangenome and 15 lateral gene transfer events.</title>
        <authorList>
            <person name="Petersen C."/>
            <person name="Sorensen T."/>
            <person name="Nielsen M.R."/>
            <person name="Sondergaard T.E."/>
            <person name="Sorensen J.L."/>
            <person name="Fitzpatrick D.A."/>
            <person name="Frisvad J.C."/>
            <person name="Nielsen K.L."/>
        </authorList>
    </citation>
    <scope>NUCLEOTIDE SEQUENCE</scope>
    <source>
        <strain evidence="3">IBT 19713</strain>
    </source>
</reference>
<dbReference type="SFLD" id="SFLDG01129">
    <property type="entry name" value="C1.5:_HAD__Beta-PGM__Phosphata"/>
    <property type="match status" value="1"/>
</dbReference>
<dbReference type="Gene3D" id="3.40.50.1000">
    <property type="entry name" value="HAD superfamily/HAD-like"/>
    <property type="match status" value="1"/>
</dbReference>
<keyword evidence="4" id="KW-1185">Reference proteome</keyword>
<dbReference type="OrthoDB" id="20198at2759"/>
<dbReference type="SUPFAM" id="SSF56784">
    <property type="entry name" value="HAD-like"/>
    <property type="match status" value="1"/>
</dbReference>
<proteinExistence type="predicted"/>
<dbReference type="Proteomes" id="UP001150941">
    <property type="component" value="Unassembled WGS sequence"/>
</dbReference>
<keyword evidence="2" id="KW-0732">Signal</keyword>
<dbReference type="GO" id="GO:0016791">
    <property type="term" value="F:phosphatase activity"/>
    <property type="evidence" value="ECO:0007669"/>
    <property type="project" value="UniProtKB-ARBA"/>
</dbReference>
<accession>A0A9W9NUI0</accession>
<sequence>MAVKAVVFDLLTALLDSWTLWNAAANNDPEHGRRWRARYLELTFGCGAYKPYEELVRISAADVGLPEEAPAALIADWDQLQPWPEVKAVLSELRDKGYKLGVVSNCSIGLGRRALARCETDFDAFVTAEEVGFYKPHPNTYGAILAALGVSAEEALFVAGSNGDVVGAAKSGMQVVWHNRIGLRALPGSSPLVEAKSLDRALSHFL</sequence>
<dbReference type="Gene3D" id="1.10.150.240">
    <property type="entry name" value="Putative phosphatase, domain 2"/>
    <property type="match status" value="1"/>
</dbReference>
<name>A0A9W9NUI0_9EURO</name>
<feature type="chain" id="PRO_5040936373" evidence="2">
    <location>
        <begin position="26"/>
        <end position="206"/>
    </location>
</feature>
<dbReference type="SFLD" id="SFLDS00003">
    <property type="entry name" value="Haloacid_Dehalogenase"/>
    <property type="match status" value="1"/>
</dbReference>
<evidence type="ECO:0000313" key="3">
    <source>
        <dbReference type="EMBL" id="KAJ5226425.1"/>
    </source>
</evidence>
<reference evidence="3" key="1">
    <citation type="submission" date="2022-11" db="EMBL/GenBank/DDBJ databases">
        <authorList>
            <person name="Petersen C."/>
        </authorList>
    </citation>
    <scope>NUCLEOTIDE SEQUENCE</scope>
    <source>
        <strain evidence="3">IBT 19713</strain>
    </source>
</reference>
<dbReference type="PANTHER" id="PTHR43316:SF3">
    <property type="entry name" value="HALOACID DEHALOGENASE, TYPE II (AFU_ORTHOLOGUE AFUA_2G07750)-RELATED"/>
    <property type="match status" value="1"/>
</dbReference>
<dbReference type="NCBIfam" id="TIGR01549">
    <property type="entry name" value="HAD-SF-IA-v1"/>
    <property type="match status" value="1"/>
</dbReference>
<dbReference type="PANTHER" id="PTHR43316">
    <property type="entry name" value="HYDROLASE, HALOACID DELAHOGENASE-RELATED"/>
    <property type="match status" value="1"/>
</dbReference>
<dbReference type="InterPro" id="IPR023214">
    <property type="entry name" value="HAD_sf"/>
</dbReference>
<dbReference type="InterPro" id="IPR051540">
    <property type="entry name" value="S-2-haloacid_dehalogenase"/>
</dbReference>
<dbReference type="RefSeq" id="XP_058329836.1">
    <property type="nucleotide sequence ID" value="XM_058476946.1"/>
</dbReference>
<dbReference type="InterPro" id="IPR006439">
    <property type="entry name" value="HAD-SF_hydro_IA"/>
</dbReference>
<dbReference type="GeneID" id="83204249"/>
<protein>
    <submittedName>
        <fullName evidence="3">2-deoxyglucose-6-phosphate phosphatase</fullName>
    </submittedName>
</protein>
<comment type="caution">
    <text evidence="3">The sequence shown here is derived from an EMBL/GenBank/DDBJ whole genome shotgun (WGS) entry which is preliminary data.</text>
</comment>
<evidence type="ECO:0000256" key="1">
    <source>
        <dbReference type="ARBA" id="ARBA00022801"/>
    </source>
</evidence>
<gene>
    <name evidence="3" type="ORF">N7468_007650</name>
</gene>
<dbReference type="EMBL" id="JAPQKS010000005">
    <property type="protein sequence ID" value="KAJ5226425.1"/>
    <property type="molecule type" value="Genomic_DNA"/>
</dbReference>
<evidence type="ECO:0000256" key="2">
    <source>
        <dbReference type="SAM" id="SignalP"/>
    </source>
</evidence>
<feature type="signal peptide" evidence="2">
    <location>
        <begin position="1"/>
        <end position="25"/>
    </location>
</feature>
<dbReference type="NCBIfam" id="TIGR01509">
    <property type="entry name" value="HAD-SF-IA-v3"/>
    <property type="match status" value="1"/>
</dbReference>
<dbReference type="InterPro" id="IPR041492">
    <property type="entry name" value="HAD_2"/>
</dbReference>
<organism evidence="3 4">
    <name type="scientific">Penicillium chermesinum</name>
    <dbReference type="NCBI Taxonomy" id="63820"/>
    <lineage>
        <taxon>Eukaryota</taxon>
        <taxon>Fungi</taxon>
        <taxon>Dikarya</taxon>
        <taxon>Ascomycota</taxon>
        <taxon>Pezizomycotina</taxon>
        <taxon>Eurotiomycetes</taxon>
        <taxon>Eurotiomycetidae</taxon>
        <taxon>Eurotiales</taxon>
        <taxon>Aspergillaceae</taxon>
        <taxon>Penicillium</taxon>
    </lineage>
</organism>
<dbReference type="InterPro" id="IPR023198">
    <property type="entry name" value="PGP-like_dom2"/>
</dbReference>
<dbReference type="Pfam" id="PF13419">
    <property type="entry name" value="HAD_2"/>
    <property type="match status" value="1"/>
</dbReference>
<dbReference type="InterPro" id="IPR036412">
    <property type="entry name" value="HAD-like_sf"/>
</dbReference>
<keyword evidence="1" id="KW-0378">Hydrolase</keyword>
<dbReference type="AlphaFoldDB" id="A0A9W9NUI0"/>
<dbReference type="PRINTS" id="PR00413">
    <property type="entry name" value="HADHALOGNASE"/>
</dbReference>
<evidence type="ECO:0000313" key="4">
    <source>
        <dbReference type="Proteomes" id="UP001150941"/>
    </source>
</evidence>